<dbReference type="Proteomes" id="UP000887159">
    <property type="component" value="Unassembled WGS sequence"/>
</dbReference>
<evidence type="ECO:0000313" key="2">
    <source>
        <dbReference type="EMBL" id="GFY24889.1"/>
    </source>
</evidence>
<evidence type="ECO:0000256" key="1">
    <source>
        <dbReference type="SAM" id="MobiDB-lite"/>
    </source>
</evidence>
<comment type="caution">
    <text evidence="2">The sequence shown here is derived from an EMBL/GenBank/DDBJ whole genome shotgun (WGS) entry which is preliminary data.</text>
</comment>
<feature type="compositionally biased region" description="Basic and acidic residues" evidence="1">
    <location>
        <begin position="63"/>
        <end position="78"/>
    </location>
</feature>
<dbReference type="AlphaFoldDB" id="A0A8X7BBN6"/>
<keyword evidence="3" id="KW-1185">Reference proteome</keyword>
<accession>A0A8X7BBN6</accession>
<sequence length="111" mass="13308">MTRIPHHTNQFAHRQQYGRWNWRRNQSQHTWIPKPVQDTIYILLSFHHLIIITRSFSLSGRPSIRETSDRRNDQHYTRAFDNGPRNFEPCQVTWTTPEMAPPSPNYHTTPT</sequence>
<protein>
    <submittedName>
        <fullName evidence="2">Uncharacterized protein</fullName>
    </submittedName>
</protein>
<proteinExistence type="predicted"/>
<dbReference type="EMBL" id="BMAU01021370">
    <property type="protein sequence ID" value="GFY24889.1"/>
    <property type="molecule type" value="Genomic_DNA"/>
</dbReference>
<name>A0A8X7BBN6_TRICX</name>
<reference evidence="2" key="1">
    <citation type="submission" date="2020-08" db="EMBL/GenBank/DDBJ databases">
        <title>Multicomponent nature underlies the extraordinary mechanical properties of spider dragline silk.</title>
        <authorList>
            <person name="Kono N."/>
            <person name="Nakamura H."/>
            <person name="Mori M."/>
            <person name="Yoshida Y."/>
            <person name="Ohtoshi R."/>
            <person name="Malay A.D."/>
            <person name="Moran D.A.P."/>
            <person name="Tomita M."/>
            <person name="Numata K."/>
            <person name="Arakawa K."/>
        </authorList>
    </citation>
    <scope>NUCLEOTIDE SEQUENCE</scope>
</reference>
<evidence type="ECO:0000313" key="3">
    <source>
        <dbReference type="Proteomes" id="UP000887159"/>
    </source>
</evidence>
<gene>
    <name evidence="2" type="ORF">TNCV_2690801</name>
</gene>
<feature type="region of interest" description="Disordered" evidence="1">
    <location>
        <begin position="61"/>
        <end position="87"/>
    </location>
</feature>
<organism evidence="2 3">
    <name type="scientific">Trichonephila clavipes</name>
    <name type="common">Golden silk orbweaver</name>
    <name type="synonym">Nephila clavipes</name>
    <dbReference type="NCBI Taxonomy" id="2585209"/>
    <lineage>
        <taxon>Eukaryota</taxon>
        <taxon>Metazoa</taxon>
        <taxon>Ecdysozoa</taxon>
        <taxon>Arthropoda</taxon>
        <taxon>Chelicerata</taxon>
        <taxon>Arachnida</taxon>
        <taxon>Araneae</taxon>
        <taxon>Araneomorphae</taxon>
        <taxon>Entelegynae</taxon>
        <taxon>Araneoidea</taxon>
        <taxon>Nephilidae</taxon>
        <taxon>Trichonephila</taxon>
    </lineage>
</organism>